<dbReference type="PANTHER" id="PTHR33393:SF11">
    <property type="entry name" value="POLYGLUTAMINE SYNTHESIS ACCESSORY PROTEIN RV0574C-RELATED"/>
    <property type="match status" value="1"/>
</dbReference>
<name>A0ABS2EAC7_9FIRM</name>
<feature type="domain" description="Capsule synthesis protein CapA" evidence="2">
    <location>
        <begin position="2"/>
        <end position="239"/>
    </location>
</feature>
<evidence type="ECO:0000256" key="1">
    <source>
        <dbReference type="ARBA" id="ARBA00005662"/>
    </source>
</evidence>
<dbReference type="RefSeq" id="WP_205156120.1">
    <property type="nucleotide sequence ID" value="NZ_JACLYY010000010.1"/>
</dbReference>
<organism evidence="3 4">
    <name type="scientific">Faecalicatena fissicatena</name>
    <dbReference type="NCBI Taxonomy" id="290055"/>
    <lineage>
        <taxon>Bacteria</taxon>
        <taxon>Bacillati</taxon>
        <taxon>Bacillota</taxon>
        <taxon>Clostridia</taxon>
        <taxon>Lachnospirales</taxon>
        <taxon>Lachnospiraceae</taxon>
        <taxon>Faecalicatena</taxon>
    </lineage>
</organism>
<evidence type="ECO:0000259" key="2">
    <source>
        <dbReference type="SMART" id="SM00854"/>
    </source>
</evidence>
<comment type="similarity">
    <text evidence="1">Belongs to the CapA family.</text>
</comment>
<dbReference type="InterPro" id="IPR052169">
    <property type="entry name" value="CW_Biosynth-Accessory"/>
</dbReference>
<reference evidence="3 4" key="1">
    <citation type="journal article" date="2021" name="Sci. Rep.">
        <title>The distribution of antibiotic resistance genes in chicken gut microbiota commensals.</title>
        <authorList>
            <person name="Juricova H."/>
            <person name="Matiasovicova J."/>
            <person name="Kubasova T."/>
            <person name="Cejkova D."/>
            <person name="Rychlik I."/>
        </authorList>
    </citation>
    <scope>NUCLEOTIDE SEQUENCE [LARGE SCALE GENOMIC DNA]</scope>
    <source>
        <strain evidence="3 4">An773</strain>
    </source>
</reference>
<comment type="caution">
    <text evidence="3">The sequence shown here is derived from an EMBL/GenBank/DDBJ whole genome shotgun (WGS) entry which is preliminary data.</text>
</comment>
<accession>A0ABS2EAC7</accession>
<proteinExistence type="inferred from homology"/>
<dbReference type="InterPro" id="IPR019079">
    <property type="entry name" value="Capsule_synth_CapA"/>
</dbReference>
<sequence>MKILIGADIVPTGTNENYFENAQMEQILEKPLYDLIKSVDYRIFNLEVPLTDKETPIQKCGPNLIASTKAIAGLKELGIDFLTLANNHILDQGEQGLWSTVDLLAKVGIAHAGVGASPEEAAQPHFVQLDGKVIGIYCCAEHEFSIVSDKHAGANPFDPLESLDHVVELKKKCDYVICLYHGGKEHYRYPSPGLQKTCRKIVEKGADLVICQHSHCIGCEEKWQNGTIIYGQGNFLFDHSKSEFWQTSVLVQLDLIDFTISYIPILKNGKGVKLADSDVAQNIISDMRTRSKQILKQNFIEEEYTSFAKTMINGYFLRDSILMHTLPLRILNKLSGNLISYCLARQRIKRYKLTYVNQYECEAHRELILKALSDEL</sequence>
<keyword evidence="4" id="KW-1185">Reference proteome</keyword>
<evidence type="ECO:0000313" key="3">
    <source>
        <dbReference type="EMBL" id="MBM6738552.1"/>
    </source>
</evidence>
<gene>
    <name evidence="3" type="ORF">H7U36_10650</name>
</gene>
<dbReference type="InterPro" id="IPR029052">
    <property type="entry name" value="Metallo-depent_PP-like"/>
</dbReference>
<dbReference type="CDD" id="cd07381">
    <property type="entry name" value="MPP_CapA"/>
    <property type="match status" value="1"/>
</dbReference>
<dbReference type="Pfam" id="PF09587">
    <property type="entry name" value="PGA_cap"/>
    <property type="match status" value="1"/>
</dbReference>
<dbReference type="Gene3D" id="3.60.21.10">
    <property type="match status" value="1"/>
</dbReference>
<dbReference type="SMART" id="SM00854">
    <property type="entry name" value="PGA_cap"/>
    <property type="match status" value="1"/>
</dbReference>
<dbReference type="Proteomes" id="UP000716906">
    <property type="component" value="Unassembled WGS sequence"/>
</dbReference>
<dbReference type="PANTHER" id="PTHR33393">
    <property type="entry name" value="POLYGLUTAMINE SYNTHESIS ACCESSORY PROTEIN RV0574C-RELATED"/>
    <property type="match status" value="1"/>
</dbReference>
<protein>
    <submittedName>
        <fullName evidence="3">CapA family protein</fullName>
    </submittedName>
</protein>
<dbReference type="SUPFAM" id="SSF56300">
    <property type="entry name" value="Metallo-dependent phosphatases"/>
    <property type="match status" value="1"/>
</dbReference>
<dbReference type="EMBL" id="JACLYY010000010">
    <property type="protein sequence ID" value="MBM6738552.1"/>
    <property type="molecule type" value="Genomic_DNA"/>
</dbReference>
<evidence type="ECO:0000313" key="4">
    <source>
        <dbReference type="Proteomes" id="UP000716906"/>
    </source>
</evidence>